<evidence type="ECO:0000313" key="2">
    <source>
        <dbReference type="Proteomes" id="UP000664477"/>
    </source>
</evidence>
<dbReference type="Proteomes" id="UP000664477">
    <property type="component" value="Unassembled WGS sequence"/>
</dbReference>
<comment type="caution">
    <text evidence="1">The sequence shown here is derived from an EMBL/GenBank/DDBJ whole genome shotgun (WGS) entry which is preliminary data.</text>
</comment>
<dbReference type="AlphaFoldDB" id="A0A939SL95"/>
<accession>A0A939SL95</accession>
<protein>
    <submittedName>
        <fullName evidence="1">Uncharacterized protein</fullName>
    </submittedName>
</protein>
<proteinExistence type="predicted"/>
<evidence type="ECO:0000313" key="1">
    <source>
        <dbReference type="EMBL" id="MBO1915851.1"/>
    </source>
</evidence>
<gene>
    <name evidence="1" type="ORF">J4727_02970</name>
</gene>
<reference evidence="1" key="1">
    <citation type="submission" date="2021-03" db="EMBL/GenBank/DDBJ databases">
        <title>Molecular epidemiology and mechanisms of colistin and carbapenem resistance in Enterobacteriaceae from clinical isolates, the environment and porcine samples in Pretoria, South Africa.</title>
        <authorList>
            <person name="Bogoshi D."/>
            <person name="Mbelle N.M."/>
            <person name="Naidoo V."/>
            <person name="Osei Sekyere J."/>
        </authorList>
    </citation>
    <scope>NUCLEOTIDE SEQUENCE</scope>
    <source>
        <strain evidence="1">C052</strain>
    </source>
</reference>
<name>A0A939SL95_PRORE</name>
<sequence length="49" mass="5544">MAIIRQDTTLINALKDNPELSADGEKAFKLFSWLSNKPHLAGENKKLIY</sequence>
<organism evidence="1 2">
    <name type="scientific">Providencia rettgeri</name>
    <dbReference type="NCBI Taxonomy" id="587"/>
    <lineage>
        <taxon>Bacteria</taxon>
        <taxon>Pseudomonadati</taxon>
        <taxon>Pseudomonadota</taxon>
        <taxon>Gammaproteobacteria</taxon>
        <taxon>Enterobacterales</taxon>
        <taxon>Morganellaceae</taxon>
        <taxon>Providencia</taxon>
    </lineage>
</organism>
<dbReference type="EMBL" id="JAGETQ010000008">
    <property type="protein sequence ID" value="MBO1915851.1"/>
    <property type="molecule type" value="Genomic_DNA"/>
</dbReference>